<dbReference type="EMBL" id="DWZI01000042">
    <property type="protein sequence ID" value="HJA86213.1"/>
    <property type="molecule type" value="Genomic_DNA"/>
</dbReference>
<feature type="transmembrane region" description="Helical" evidence="1">
    <location>
        <begin position="21"/>
        <end position="51"/>
    </location>
</feature>
<evidence type="ECO:0000313" key="3">
    <source>
        <dbReference type="Proteomes" id="UP000823862"/>
    </source>
</evidence>
<sequence length="54" mass="5894">MDYFLILHPEAGEVSRMAGKLLLISLTISLLFLIYNEFVACGLAVGCLSLSSFL</sequence>
<keyword evidence="1" id="KW-0472">Membrane</keyword>
<keyword evidence="1" id="KW-1133">Transmembrane helix</keyword>
<protein>
    <submittedName>
        <fullName evidence="2">Uncharacterized protein</fullName>
    </submittedName>
</protein>
<name>A0A9D2HY36_9BACE</name>
<comment type="caution">
    <text evidence="2">The sequence shown here is derived from an EMBL/GenBank/DDBJ whole genome shotgun (WGS) entry which is preliminary data.</text>
</comment>
<keyword evidence="1" id="KW-0812">Transmembrane</keyword>
<dbReference type="Proteomes" id="UP000823862">
    <property type="component" value="Unassembled WGS sequence"/>
</dbReference>
<dbReference type="AlphaFoldDB" id="A0A9D2HY36"/>
<accession>A0A9D2HY36</accession>
<evidence type="ECO:0000313" key="2">
    <source>
        <dbReference type="EMBL" id="HJA86213.1"/>
    </source>
</evidence>
<reference evidence="2" key="2">
    <citation type="submission" date="2021-04" db="EMBL/GenBank/DDBJ databases">
        <authorList>
            <person name="Gilroy R."/>
        </authorList>
    </citation>
    <scope>NUCLEOTIDE SEQUENCE</scope>
    <source>
        <strain evidence="2">ChiHjej12B11-9795</strain>
    </source>
</reference>
<proteinExistence type="predicted"/>
<organism evidence="2 3">
    <name type="scientific">Candidatus Bacteroides avicola</name>
    <dbReference type="NCBI Taxonomy" id="2838468"/>
    <lineage>
        <taxon>Bacteria</taxon>
        <taxon>Pseudomonadati</taxon>
        <taxon>Bacteroidota</taxon>
        <taxon>Bacteroidia</taxon>
        <taxon>Bacteroidales</taxon>
        <taxon>Bacteroidaceae</taxon>
        <taxon>Bacteroides</taxon>
    </lineage>
</organism>
<reference evidence="2" key="1">
    <citation type="journal article" date="2021" name="PeerJ">
        <title>Extensive microbial diversity within the chicken gut microbiome revealed by metagenomics and culture.</title>
        <authorList>
            <person name="Gilroy R."/>
            <person name="Ravi A."/>
            <person name="Getino M."/>
            <person name="Pursley I."/>
            <person name="Horton D.L."/>
            <person name="Alikhan N.F."/>
            <person name="Baker D."/>
            <person name="Gharbi K."/>
            <person name="Hall N."/>
            <person name="Watson M."/>
            <person name="Adriaenssens E.M."/>
            <person name="Foster-Nyarko E."/>
            <person name="Jarju S."/>
            <person name="Secka A."/>
            <person name="Antonio M."/>
            <person name="Oren A."/>
            <person name="Chaudhuri R.R."/>
            <person name="La Ragione R."/>
            <person name="Hildebrand F."/>
            <person name="Pallen M.J."/>
        </authorList>
    </citation>
    <scope>NUCLEOTIDE SEQUENCE</scope>
    <source>
        <strain evidence="2">ChiHjej12B11-9795</strain>
    </source>
</reference>
<gene>
    <name evidence="2" type="ORF">H9950_08510</name>
</gene>
<evidence type="ECO:0000256" key="1">
    <source>
        <dbReference type="SAM" id="Phobius"/>
    </source>
</evidence>